<dbReference type="Gene3D" id="1.10.3290.10">
    <property type="entry name" value="Fido-like domain"/>
    <property type="match status" value="1"/>
</dbReference>
<sequence>MEQPFELSLLPLSVDVETRKVLRKVTEAHKHLAELKGTVRTIPNESILINTLVLQEAKDSSAVENIITTHDEIFKAELLSEHVLSWETKEVINYARALRKGFALVKESGFLSSNYIIQIQEELEANKAGFRRVPGTVLKNEASGQVVFTPPQKHDEIVRLMSNLEKYMNEHTPEDLDPLVKMAIIHYQFESIHPFYDGNGRTGRIINILYLTMMGLLDIPILYLSRYIIQHKPDYYRLLQEVRTKDNWEEWILFMLVGVKETASDSILLIDSIRNLMDNFKQEIRTRFPKMYSKDLLETLFKHPYTKIEFLENDLGIHYQTARTYLEKLSQAGLVEKVQLGKSNFYVNQHLFRLFAEAKNRS</sequence>
<dbReference type="InterPro" id="IPR036388">
    <property type="entry name" value="WH-like_DNA-bd_sf"/>
</dbReference>
<dbReference type="SUPFAM" id="SSF140931">
    <property type="entry name" value="Fic-like"/>
    <property type="match status" value="1"/>
</dbReference>
<dbReference type="Pfam" id="PF21248">
    <property type="entry name" value="SoFic-like_C"/>
    <property type="match status" value="1"/>
</dbReference>
<feature type="active site" evidence="2">
    <location>
        <position position="193"/>
    </location>
</feature>
<evidence type="ECO:0000256" key="3">
    <source>
        <dbReference type="PIRSR" id="PIRSR640198-2"/>
    </source>
</evidence>
<dbReference type="InterPro" id="IPR026287">
    <property type="entry name" value="SoFic-like"/>
</dbReference>
<feature type="binding site" evidence="1">
    <location>
        <begin position="198"/>
        <end position="204"/>
    </location>
    <ligand>
        <name>ATP</name>
        <dbReference type="ChEBI" id="CHEBI:30616"/>
    </ligand>
</feature>
<dbReference type="AlphaFoldDB" id="A0A5R9KP21"/>
<feature type="binding site" evidence="1">
    <location>
        <position position="235"/>
    </location>
    <ligand>
        <name>ATP</name>
        <dbReference type="ChEBI" id="CHEBI:30616"/>
    </ligand>
</feature>
<dbReference type="Pfam" id="PF13784">
    <property type="entry name" value="Fic_N"/>
    <property type="match status" value="1"/>
</dbReference>
<dbReference type="PANTHER" id="PTHR13504">
    <property type="entry name" value="FIDO DOMAIN-CONTAINING PROTEIN DDB_G0283145"/>
    <property type="match status" value="1"/>
</dbReference>
<evidence type="ECO:0000256" key="2">
    <source>
        <dbReference type="PIRSR" id="PIRSR640198-1"/>
    </source>
</evidence>
<feature type="binding site" evidence="1">
    <location>
        <position position="193"/>
    </location>
    <ligand>
        <name>ATP</name>
        <dbReference type="ChEBI" id="CHEBI:30616"/>
    </ligand>
</feature>
<keyword evidence="1" id="KW-0547">Nucleotide-binding</keyword>
<dbReference type="InterPro" id="IPR025758">
    <property type="entry name" value="Fic/DOC_N"/>
</dbReference>
<evidence type="ECO:0000256" key="1">
    <source>
        <dbReference type="PIRSR" id="PIRSR038925-1"/>
    </source>
</evidence>
<dbReference type="SUPFAM" id="SSF46785">
    <property type="entry name" value="Winged helix' DNA-binding domain"/>
    <property type="match status" value="1"/>
</dbReference>
<feature type="binding site" evidence="3">
    <location>
        <begin position="197"/>
        <end position="204"/>
    </location>
    <ligand>
        <name>ATP</name>
        <dbReference type="ChEBI" id="CHEBI:30616"/>
    </ligand>
</feature>
<reference evidence="5 6" key="1">
    <citation type="submission" date="2019-05" db="EMBL/GenBank/DDBJ databases">
        <authorList>
            <person name="Qu J.-H."/>
        </authorList>
    </citation>
    <scope>NUCLEOTIDE SEQUENCE [LARGE SCALE GENOMIC DNA]</scope>
    <source>
        <strain evidence="5 6">T17</strain>
    </source>
</reference>
<feature type="binding site" evidence="1">
    <location>
        <position position="64"/>
    </location>
    <ligand>
        <name>ATP</name>
        <dbReference type="ChEBI" id="CHEBI:30616"/>
    </ligand>
</feature>
<keyword evidence="1" id="KW-0067">ATP-binding</keyword>
<dbReference type="GO" id="GO:0005524">
    <property type="term" value="F:ATP binding"/>
    <property type="evidence" value="ECO:0007669"/>
    <property type="project" value="UniProtKB-KW"/>
</dbReference>
<dbReference type="PIRSF" id="PIRSF038925">
    <property type="entry name" value="AMP-prot_trans"/>
    <property type="match status" value="1"/>
</dbReference>
<protein>
    <submittedName>
        <fullName evidence="5">Fic family protein</fullName>
    </submittedName>
</protein>
<feature type="binding site" evidence="3">
    <location>
        <begin position="235"/>
        <end position="236"/>
    </location>
    <ligand>
        <name>ATP</name>
        <dbReference type="ChEBI" id="CHEBI:30616"/>
    </ligand>
</feature>
<gene>
    <name evidence="5" type="ORF">FEN17_24370</name>
</gene>
<dbReference type="OrthoDB" id="9814400at2"/>
<dbReference type="Gene3D" id="1.10.10.10">
    <property type="entry name" value="Winged helix-like DNA-binding domain superfamily/Winged helix DNA-binding domain"/>
    <property type="match status" value="1"/>
</dbReference>
<dbReference type="InterPro" id="IPR040198">
    <property type="entry name" value="Fido_containing"/>
</dbReference>
<evidence type="ECO:0000313" key="5">
    <source>
        <dbReference type="EMBL" id="TLU97930.1"/>
    </source>
</evidence>
<proteinExistence type="predicted"/>
<name>A0A5R9KP21_9BACT</name>
<dbReference type="PANTHER" id="PTHR13504:SF35">
    <property type="entry name" value="PROTEIN ADENYLYLTRANSFERASE SOFIC"/>
    <property type="match status" value="1"/>
</dbReference>
<dbReference type="Proteomes" id="UP000306402">
    <property type="component" value="Unassembled WGS sequence"/>
</dbReference>
<accession>A0A5R9KP21</accession>
<dbReference type="EMBL" id="VCEJ01000008">
    <property type="protein sequence ID" value="TLU97930.1"/>
    <property type="molecule type" value="Genomic_DNA"/>
</dbReference>
<dbReference type="Pfam" id="PF02661">
    <property type="entry name" value="Fic"/>
    <property type="match status" value="1"/>
</dbReference>
<dbReference type="PROSITE" id="PS51459">
    <property type="entry name" value="FIDO"/>
    <property type="match status" value="1"/>
</dbReference>
<evidence type="ECO:0000259" key="4">
    <source>
        <dbReference type="PROSITE" id="PS51459"/>
    </source>
</evidence>
<keyword evidence="6" id="KW-1185">Reference proteome</keyword>
<dbReference type="InterPro" id="IPR036597">
    <property type="entry name" value="Fido-like_dom_sf"/>
</dbReference>
<dbReference type="InterPro" id="IPR003812">
    <property type="entry name" value="Fido"/>
</dbReference>
<feature type="domain" description="Fido" evidence="4">
    <location>
        <begin position="111"/>
        <end position="257"/>
    </location>
</feature>
<organism evidence="5 6">
    <name type="scientific">Dyadobacter luticola</name>
    <dbReference type="NCBI Taxonomy" id="1979387"/>
    <lineage>
        <taxon>Bacteria</taxon>
        <taxon>Pseudomonadati</taxon>
        <taxon>Bacteroidota</taxon>
        <taxon>Cytophagia</taxon>
        <taxon>Cytophagales</taxon>
        <taxon>Spirosomataceae</taxon>
        <taxon>Dyadobacter</taxon>
    </lineage>
</organism>
<dbReference type="InterPro" id="IPR048770">
    <property type="entry name" value="SoFic-like_C"/>
</dbReference>
<evidence type="ECO:0000313" key="6">
    <source>
        <dbReference type="Proteomes" id="UP000306402"/>
    </source>
</evidence>
<dbReference type="RefSeq" id="WP_138368030.1">
    <property type="nucleotide sequence ID" value="NZ_VCEJ01000008.1"/>
</dbReference>
<comment type="caution">
    <text evidence="5">The sequence shown here is derived from an EMBL/GenBank/DDBJ whole genome shotgun (WGS) entry which is preliminary data.</text>
</comment>
<dbReference type="InterPro" id="IPR036390">
    <property type="entry name" value="WH_DNA-bd_sf"/>
</dbReference>